<name>A0A192GYZ7_9LACO</name>
<proteinExistence type="predicted"/>
<dbReference type="OrthoDB" id="9802649at2"/>
<dbReference type="SUPFAM" id="SSF53448">
    <property type="entry name" value="Nucleotide-diphospho-sugar transferases"/>
    <property type="match status" value="1"/>
</dbReference>
<dbReference type="GeneID" id="42980650"/>
<organism evidence="2 3">
    <name type="scientific">Loigolactobacillus backii</name>
    <dbReference type="NCBI Taxonomy" id="375175"/>
    <lineage>
        <taxon>Bacteria</taxon>
        <taxon>Bacillati</taxon>
        <taxon>Bacillota</taxon>
        <taxon>Bacilli</taxon>
        <taxon>Lactobacillales</taxon>
        <taxon>Lactobacillaceae</taxon>
        <taxon>Loigolactobacillus</taxon>
    </lineage>
</organism>
<feature type="domain" description="Glycosyltransferase 2-like" evidence="1">
    <location>
        <begin position="8"/>
        <end position="127"/>
    </location>
</feature>
<gene>
    <name evidence="2" type="ORF">AYR53_00175</name>
</gene>
<evidence type="ECO:0000313" key="2">
    <source>
        <dbReference type="EMBL" id="ANK61310.1"/>
    </source>
</evidence>
<reference evidence="2 3" key="1">
    <citation type="submission" date="2016-03" db="EMBL/GenBank/DDBJ databases">
        <title>Pediococcus and Lactobacillus from brewery environment - whole genome sequencing and assembly.</title>
        <authorList>
            <person name="Behr J."/>
            <person name="Geissler A.J."/>
            <person name="Vogel R.F."/>
        </authorList>
    </citation>
    <scope>NUCLEOTIDE SEQUENCE [LARGE SCALE GENOMIC DNA]</scope>
    <source>
        <strain evidence="2 3">TMW 1.1989</strain>
    </source>
</reference>
<dbReference type="InterPro" id="IPR001173">
    <property type="entry name" value="Glyco_trans_2-like"/>
</dbReference>
<dbReference type="Pfam" id="PF00535">
    <property type="entry name" value="Glycos_transf_2"/>
    <property type="match status" value="1"/>
</dbReference>
<dbReference type="CDD" id="cd04196">
    <property type="entry name" value="GT_2_like_d"/>
    <property type="match status" value="1"/>
</dbReference>
<protein>
    <recommendedName>
        <fullName evidence="1">Glycosyltransferase 2-like domain-containing protein</fullName>
    </recommendedName>
</protein>
<evidence type="ECO:0000259" key="1">
    <source>
        <dbReference type="Pfam" id="PF00535"/>
    </source>
</evidence>
<dbReference type="STRING" id="375175.AYR53_00175"/>
<dbReference type="RefSeq" id="WP_068280035.1">
    <property type="nucleotide sequence ID" value="NZ_CP014873.1"/>
</dbReference>
<dbReference type="PANTHER" id="PTHR22916">
    <property type="entry name" value="GLYCOSYLTRANSFERASE"/>
    <property type="match status" value="1"/>
</dbReference>
<evidence type="ECO:0000313" key="3">
    <source>
        <dbReference type="Proteomes" id="UP000078582"/>
    </source>
</evidence>
<dbReference type="InterPro" id="IPR029044">
    <property type="entry name" value="Nucleotide-diphossugar_trans"/>
</dbReference>
<dbReference type="AlphaFoldDB" id="A0A192GYZ7"/>
<sequence>MQSPKVAILLSTFNGATYLTQQIESIQKQTYQNWQLYIRDDGSSDQTVAIICRLAKNDTRLTLINPQEQQNLGVIPSFFQLLNTATAPYYMFCDQDDVWLPEKIQVTLAAMTRAEKKAEQPILVHTDLRVVDTDLNLVSKSMIKSQRLHGQTNLGELVAQNSVTGCTVMINQALKASYTYKASDAILMHDWWYALLAVTLGQLVFVDQATILYRQHHDNAVGASSSRVMKVLRGYGVRKMRHSIAASIEQINSFWQLQLPQWRESDRRLLNFYQQIPNMTGLTVLRGLRNFGIRKSDFSRNFVFKWLLLTHRK</sequence>
<dbReference type="EMBL" id="CP014873">
    <property type="protein sequence ID" value="ANK61310.1"/>
    <property type="molecule type" value="Genomic_DNA"/>
</dbReference>
<dbReference type="PANTHER" id="PTHR22916:SF3">
    <property type="entry name" value="UDP-GLCNAC:BETAGAL BETA-1,3-N-ACETYLGLUCOSAMINYLTRANSFERASE-LIKE PROTEIN 1"/>
    <property type="match status" value="1"/>
</dbReference>
<keyword evidence="3" id="KW-1185">Reference proteome</keyword>
<accession>A0A192GYZ7</accession>
<dbReference type="Gene3D" id="3.90.550.10">
    <property type="entry name" value="Spore Coat Polysaccharide Biosynthesis Protein SpsA, Chain A"/>
    <property type="match status" value="1"/>
</dbReference>
<dbReference type="GO" id="GO:0016758">
    <property type="term" value="F:hexosyltransferase activity"/>
    <property type="evidence" value="ECO:0007669"/>
    <property type="project" value="UniProtKB-ARBA"/>
</dbReference>
<dbReference type="Proteomes" id="UP000078582">
    <property type="component" value="Chromosome"/>
</dbReference>